<feature type="region of interest" description="Disordered" evidence="1">
    <location>
        <begin position="1"/>
        <end position="43"/>
    </location>
</feature>
<gene>
    <name evidence="2" type="ORF">J4203_06420</name>
</gene>
<evidence type="ECO:0000256" key="1">
    <source>
        <dbReference type="SAM" id="MobiDB-lite"/>
    </source>
</evidence>
<name>A0A8T4L8C7_9ARCH</name>
<accession>A0A8T4L8C7</accession>
<reference evidence="2" key="1">
    <citation type="submission" date="2021-03" db="EMBL/GenBank/DDBJ databases">
        <authorList>
            <person name="Jaffe A."/>
        </authorList>
    </citation>
    <scope>NUCLEOTIDE SEQUENCE</scope>
    <source>
        <strain evidence="2">RIFCSPLOWO2_01_FULL_58_19</strain>
    </source>
</reference>
<evidence type="ECO:0000313" key="3">
    <source>
        <dbReference type="Proteomes" id="UP000678237"/>
    </source>
</evidence>
<dbReference type="Proteomes" id="UP000678237">
    <property type="component" value="Unassembled WGS sequence"/>
</dbReference>
<organism evidence="2 3">
    <name type="scientific">Candidatus Iainarchaeum sp</name>
    <dbReference type="NCBI Taxonomy" id="3101447"/>
    <lineage>
        <taxon>Archaea</taxon>
        <taxon>Candidatus Iainarchaeota</taxon>
        <taxon>Candidatus Iainarchaeia</taxon>
        <taxon>Candidatus Iainarchaeales</taxon>
        <taxon>Candidatus Iainarchaeaceae</taxon>
        <taxon>Candidatus Iainarchaeum</taxon>
    </lineage>
</organism>
<protein>
    <submittedName>
        <fullName evidence="2">Uncharacterized protein</fullName>
    </submittedName>
</protein>
<evidence type="ECO:0000313" key="2">
    <source>
        <dbReference type="EMBL" id="MBS3063473.1"/>
    </source>
</evidence>
<proteinExistence type="predicted"/>
<dbReference type="AlphaFoldDB" id="A0A8T4L8C7"/>
<feature type="compositionally biased region" description="Low complexity" evidence="1">
    <location>
        <begin position="14"/>
        <end position="40"/>
    </location>
</feature>
<reference evidence="2" key="2">
    <citation type="submission" date="2021-05" db="EMBL/GenBank/DDBJ databases">
        <title>Protein family content uncovers lineage relationships and bacterial pathway maintenance mechanisms in DPANN archaea.</title>
        <authorList>
            <person name="Castelle C.J."/>
            <person name="Meheust R."/>
            <person name="Jaffe A.L."/>
            <person name="Seitz K."/>
            <person name="Gong X."/>
            <person name="Baker B.J."/>
            <person name="Banfield J.F."/>
        </authorList>
    </citation>
    <scope>NUCLEOTIDE SEQUENCE</scope>
    <source>
        <strain evidence="2">RIFCSPLOWO2_01_FULL_58_19</strain>
    </source>
</reference>
<sequence length="81" mass="8472">MGPSASTVQPPAVPAGQPAIQAPETPLGTYTGPTPQTTSTKNASMWDCIKQKLSSRFPDAAPGTIPDEEVVKANRECVGYQ</sequence>
<comment type="caution">
    <text evidence="2">The sequence shown here is derived from an EMBL/GenBank/DDBJ whole genome shotgun (WGS) entry which is preliminary data.</text>
</comment>
<dbReference type="EMBL" id="JAGVWE010000005">
    <property type="protein sequence ID" value="MBS3063473.1"/>
    <property type="molecule type" value="Genomic_DNA"/>
</dbReference>